<proteinExistence type="inferred from homology"/>
<feature type="domain" description="Isochorismatase-like" evidence="2">
    <location>
        <begin position="14"/>
        <end position="165"/>
    </location>
</feature>
<dbReference type="OrthoDB" id="269496at2759"/>
<evidence type="ECO:0000313" key="4">
    <source>
        <dbReference type="Proteomes" id="UP000789390"/>
    </source>
</evidence>
<protein>
    <recommendedName>
        <fullName evidence="2">Isochorismatase-like domain-containing protein</fullName>
    </recommendedName>
</protein>
<dbReference type="PANTHER" id="PTHR14119:SF3">
    <property type="entry name" value="ISOCHORISMATASE DOMAIN-CONTAINING PROTEIN 2"/>
    <property type="match status" value="1"/>
</dbReference>
<dbReference type="AlphaFoldDB" id="A0A8J2RAY6"/>
<name>A0A8J2RAY6_9CRUS</name>
<sequence length="195" mass="21852">MNKLLLGRFAVEKSALFVCDMQDKFAPSIKYFPQIVSNSKKLLESAKIMNIPVVYTEQYPKGLGHTVPELKITEYSKNKFEKLQFSMMVPELINHLKAELNHVNTVVLCGIETHACIRHTTLDLIDQGFNVHVVVDACSSRTMADRKYAFKAIERMGAHLITTESAIFGFAPDAGHPKFGQLRKLLLEPSADTGL</sequence>
<dbReference type="InterPro" id="IPR036380">
    <property type="entry name" value="Isochorismatase-like_sf"/>
</dbReference>
<comment type="caution">
    <text evidence="3">The sequence shown here is derived from an EMBL/GenBank/DDBJ whole genome shotgun (WGS) entry which is preliminary data.</text>
</comment>
<accession>A0A8J2RAY6</accession>
<evidence type="ECO:0000259" key="2">
    <source>
        <dbReference type="Pfam" id="PF00857"/>
    </source>
</evidence>
<dbReference type="PANTHER" id="PTHR14119">
    <property type="entry name" value="HYDROLASE"/>
    <property type="match status" value="1"/>
</dbReference>
<dbReference type="EMBL" id="CAKKLH010000007">
    <property type="protein sequence ID" value="CAH0098782.1"/>
    <property type="molecule type" value="Genomic_DNA"/>
</dbReference>
<organism evidence="3 4">
    <name type="scientific">Daphnia galeata</name>
    <dbReference type="NCBI Taxonomy" id="27404"/>
    <lineage>
        <taxon>Eukaryota</taxon>
        <taxon>Metazoa</taxon>
        <taxon>Ecdysozoa</taxon>
        <taxon>Arthropoda</taxon>
        <taxon>Crustacea</taxon>
        <taxon>Branchiopoda</taxon>
        <taxon>Diplostraca</taxon>
        <taxon>Cladocera</taxon>
        <taxon>Anomopoda</taxon>
        <taxon>Daphniidae</taxon>
        <taxon>Daphnia</taxon>
    </lineage>
</organism>
<evidence type="ECO:0000313" key="3">
    <source>
        <dbReference type="EMBL" id="CAH0098782.1"/>
    </source>
</evidence>
<gene>
    <name evidence="3" type="ORF">DGAL_LOCUS884</name>
</gene>
<keyword evidence="4" id="KW-1185">Reference proteome</keyword>
<dbReference type="InterPro" id="IPR050993">
    <property type="entry name" value="Isochorismatase_domain"/>
</dbReference>
<reference evidence="3" key="1">
    <citation type="submission" date="2021-11" db="EMBL/GenBank/DDBJ databases">
        <authorList>
            <person name="Schell T."/>
        </authorList>
    </citation>
    <scope>NUCLEOTIDE SEQUENCE</scope>
    <source>
        <strain evidence="3">M5</strain>
    </source>
</reference>
<dbReference type="SUPFAM" id="SSF52499">
    <property type="entry name" value="Isochorismatase-like hydrolases"/>
    <property type="match status" value="1"/>
</dbReference>
<dbReference type="Pfam" id="PF00857">
    <property type="entry name" value="Isochorismatase"/>
    <property type="match status" value="1"/>
</dbReference>
<evidence type="ECO:0000256" key="1">
    <source>
        <dbReference type="ARBA" id="ARBA00006336"/>
    </source>
</evidence>
<comment type="similarity">
    <text evidence="1">Belongs to the isochorismatase family.</text>
</comment>
<dbReference type="CDD" id="cd01012">
    <property type="entry name" value="YcaC_related"/>
    <property type="match status" value="1"/>
</dbReference>
<dbReference type="Gene3D" id="3.40.50.850">
    <property type="entry name" value="Isochorismatase-like"/>
    <property type="match status" value="1"/>
</dbReference>
<dbReference type="InterPro" id="IPR000868">
    <property type="entry name" value="Isochorismatase-like_dom"/>
</dbReference>
<dbReference type="Proteomes" id="UP000789390">
    <property type="component" value="Unassembled WGS sequence"/>
</dbReference>
<dbReference type="FunFam" id="3.40.50.850:FF:000001">
    <property type="entry name" value="Isochorismatase domain-containing protein 1"/>
    <property type="match status" value="1"/>
</dbReference>